<keyword evidence="1" id="KW-0472">Membrane</keyword>
<feature type="transmembrane region" description="Helical" evidence="1">
    <location>
        <begin position="251"/>
        <end position="271"/>
    </location>
</feature>
<evidence type="ECO:0000313" key="3">
    <source>
        <dbReference type="Proteomes" id="UP000006671"/>
    </source>
</evidence>
<dbReference type="VEuPathDB" id="AmoebaDB:NAEGRDRAFT_66949"/>
<reference evidence="2 3" key="1">
    <citation type="journal article" date="2010" name="Cell">
        <title>The genome of Naegleria gruberi illuminates early eukaryotic versatility.</title>
        <authorList>
            <person name="Fritz-Laylin L.K."/>
            <person name="Prochnik S.E."/>
            <person name="Ginger M.L."/>
            <person name="Dacks J.B."/>
            <person name="Carpenter M.L."/>
            <person name="Field M.C."/>
            <person name="Kuo A."/>
            <person name="Paredez A."/>
            <person name="Chapman J."/>
            <person name="Pham J."/>
            <person name="Shu S."/>
            <person name="Neupane R."/>
            <person name="Cipriano M."/>
            <person name="Mancuso J."/>
            <person name="Tu H."/>
            <person name="Salamov A."/>
            <person name="Lindquist E."/>
            <person name="Shapiro H."/>
            <person name="Lucas S."/>
            <person name="Grigoriev I.V."/>
            <person name="Cande W.Z."/>
            <person name="Fulton C."/>
            <person name="Rokhsar D.S."/>
            <person name="Dawson S.C."/>
        </authorList>
    </citation>
    <scope>NUCLEOTIDE SEQUENCE [LARGE SCALE GENOMIC DNA]</scope>
    <source>
        <strain evidence="2 3">NEG-M</strain>
    </source>
</reference>
<sequence>MIDLKREREKVLGNLGANNLGQLGPFGPVDQGFSAFNVGSASTQSANPFFPTEINSSTNNFPNNFGQFNTNQVPQPSFGGFTFGAFSPPTCGGLVQQQSNQIGGCNFLPPPPTQSVQNGFSLGSEFSQLPKATSGFSFGSTSELEQQQKLQEELLKTFLRQQQGEYMTNMFNEMMGNSCNLSNSDPFSFGSTNQVPRSPQAQTAAFSFDIPNSLENVETDSQLENIETEKANIEIESSPPKKNFFNSLDGMDILSIVLSIALVFFAIFVFYS</sequence>
<dbReference type="KEGG" id="ngr:NAEGRDRAFT_66949"/>
<keyword evidence="1" id="KW-0812">Transmembrane</keyword>
<dbReference type="Proteomes" id="UP000006671">
    <property type="component" value="Unassembled WGS sequence"/>
</dbReference>
<keyword evidence="1" id="KW-1133">Transmembrane helix</keyword>
<proteinExistence type="predicted"/>
<organism evidence="3">
    <name type="scientific">Naegleria gruberi</name>
    <name type="common">Amoeba</name>
    <dbReference type="NCBI Taxonomy" id="5762"/>
    <lineage>
        <taxon>Eukaryota</taxon>
        <taxon>Discoba</taxon>
        <taxon>Heterolobosea</taxon>
        <taxon>Tetramitia</taxon>
        <taxon>Eutetramitia</taxon>
        <taxon>Vahlkampfiidae</taxon>
        <taxon>Naegleria</taxon>
    </lineage>
</organism>
<evidence type="ECO:0000313" key="2">
    <source>
        <dbReference type="EMBL" id="EFC45013.1"/>
    </source>
</evidence>
<dbReference type="AlphaFoldDB" id="D2VDK3"/>
<protein>
    <submittedName>
        <fullName evidence="2">Predicted protein</fullName>
    </submittedName>
</protein>
<dbReference type="GeneID" id="8850239"/>
<dbReference type="EMBL" id="GG738865">
    <property type="protein sequence ID" value="EFC45013.1"/>
    <property type="molecule type" value="Genomic_DNA"/>
</dbReference>
<dbReference type="InParanoid" id="D2VDK3"/>
<accession>D2VDK3</accession>
<keyword evidence="3" id="KW-1185">Reference proteome</keyword>
<name>D2VDK3_NAEGR</name>
<gene>
    <name evidence="2" type="ORF">NAEGRDRAFT_66949</name>
</gene>
<evidence type="ECO:0000256" key="1">
    <source>
        <dbReference type="SAM" id="Phobius"/>
    </source>
</evidence>
<dbReference type="RefSeq" id="XP_002677757.1">
    <property type="nucleotide sequence ID" value="XM_002677711.1"/>
</dbReference>